<dbReference type="SUPFAM" id="SSF49348">
    <property type="entry name" value="Clathrin adaptor appendage domain"/>
    <property type="match status" value="1"/>
</dbReference>
<proteinExistence type="inferred from homology"/>
<dbReference type="Gene3D" id="2.60.40.1230">
    <property type="match status" value="1"/>
</dbReference>
<reference evidence="14" key="1">
    <citation type="submission" date="2021-04" db="EMBL/GenBank/DDBJ databases">
        <authorList>
            <consortium name="Wellcome Sanger Institute Data Sharing"/>
        </authorList>
    </citation>
    <scope>NUCLEOTIDE SEQUENCE [LARGE SCALE GENOMIC DNA]</scope>
</reference>
<feature type="domain" description="VHS" evidence="11">
    <location>
        <begin position="18"/>
        <end position="148"/>
    </location>
</feature>
<dbReference type="Pfam" id="PF03127">
    <property type="entry name" value="GAT"/>
    <property type="match status" value="1"/>
</dbReference>
<dbReference type="GO" id="GO:0006886">
    <property type="term" value="P:intracellular protein transport"/>
    <property type="evidence" value="ECO:0007669"/>
    <property type="project" value="InterPro"/>
</dbReference>
<sequence>MAAAPPEEASLQSRINKATNPLNKETDWDSIKGFCDQLNDEPEGPQLATRLLAHKIQSPQEWEAMQALTVLETCMKNCGKRFHSEVGKFRFLNELIKVVSPKYLGARAPEPVKKKVLEVMYSWTVRLPDETKIAEAYQMLKKQGIVKQDPVLPDDKPLPPPPPRAKSAIFEDEEKSKMLSRLLNSTQPEDLRAANKLIKEMVQEDQKRVEKVSKRVNAIQEVKESVSLLSQLLEGYSNENCSQSNRELIKDLYQRCEKMRPTLFRLASDTEDNDEALADILEANDSLTQVINLYRQLVQGEEVAKDDTTTPSHSALVDLMGLNASANTETLTQNAGISLLDDELMSLGKHSSLQFSGAIWIIISSDSTESSAPSAPTPVLLPAVIRTQKAPLASSSTAPPKAMEELDLLGKTLLKQSLPPESQQVKWDKLQPQSKVTLRDLQIKSSTNCGNASTHSEHLTAAEKGPLNTADPYDNISLSDVTVPLELIKPSSLLPVTVFDKRSLRVLFTFARDCPPSRPDVLVVIISMLSSAPIPVTNIRFQAAVPKVMKVKLQPPSSTELPAFNPILPPAAITQILLLANPQKEKVRLRYKLTFNLGDKSHDESGDVDQFPPPNTWGNL</sequence>
<feature type="region of interest" description="Disordered" evidence="10">
    <location>
        <begin position="1"/>
        <end position="26"/>
    </location>
</feature>
<evidence type="ECO:0008006" key="16">
    <source>
        <dbReference type="Google" id="ProtNLM"/>
    </source>
</evidence>
<dbReference type="GO" id="GO:0006893">
    <property type="term" value="P:Golgi to plasma membrane transport"/>
    <property type="evidence" value="ECO:0007669"/>
    <property type="project" value="TreeGrafter"/>
</dbReference>
<reference evidence="14" key="2">
    <citation type="submission" date="2025-08" db="UniProtKB">
        <authorList>
            <consortium name="Ensembl"/>
        </authorList>
    </citation>
    <scope>IDENTIFICATION</scope>
</reference>
<dbReference type="FunFam" id="1.25.40.90:FF:000011">
    <property type="entry name" value="ADP-ribosylation factor-binding protein GGA3 isoform X1"/>
    <property type="match status" value="1"/>
</dbReference>
<keyword evidence="15" id="KW-1185">Reference proteome</keyword>
<evidence type="ECO:0000256" key="5">
    <source>
        <dbReference type="ARBA" id="ARBA00022753"/>
    </source>
</evidence>
<evidence type="ECO:0000256" key="6">
    <source>
        <dbReference type="ARBA" id="ARBA00022843"/>
    </source>
</evidence>
<accession>A0A3Q1JLN3</accession>
<comment type="similarity">
    <text evidence="3">Belongs to the GGA protein family.</text>
</comment>
<dbReference type="PROSITE" id="PS50180">
    <property type="entry name" value="GAE"/>
    <property type="match status" value="1"/>
</dbReference>
<dbReference type="FunFam" id="1.20.5.170:FF:000023">
    <property type="entry name" value="ADP-ribosylation factor-binding protein GGA3 isoform X1"/>
    <property type="match status" value="1"/>
</dbReference>
<evidence type="ECO:0000259" key="13">
    <source>
        <dbReference type="PROSITE" id="PS50909"/>
    </source>
</evidence>
<dbReference type="GO" id="GO:0035091">
    <property type="term" value="F:phosphatidylinositol binding"/>
    <property type="evidence" value="ECO:0007669"/>
    <property type="project" value="InterPro"/>
</dbReference>
<dbReference type="SUPFAM" id="SSF89009">
    <property type="entry name" value="GAT-like domain"/>
    <property type="match status" value="1"/>
</dbReference>
<dbReference type="CDD" id="cd14239">
    <property type="entry name" value="GAT_GGA1_GGA2"/>
    <property type="match status" value="1"/>
</dbReference>
<dbReference type="GO" id="GO:0043130">
    <property type="term" value="F:ubiquitin binding"/>
    <property type="evidence" value="ECO:0007669"/>
    <property type="project" value="InterPro"/>
</dbReference>
<evidence type="ECO:0000256" key="2">
    <source>
        <dbReference type="ARBA" id="ARBA00004220"/>
    </source>
</evidence>
<evidence type="ECO:0000313" key="15">
    <source>
        <dbReference type="Proteomes" id="UP000265040"/>
    </source>
</evidence>
<dbReference type="Gene3D" id="1.20.58.160">
    <property type="match status" value="1"/>
</dbReference>
<organism evidence="14 15">
    <name type="scientific">Anabas testudineus</name>
    <name type="common">Climbing perch</name>
    <name type="synonym">Anthias testudineus</name>
    <dbReference type="NCBI Taxonomy" id="64144"/>
    <lineage>
        <taxon>Eukaryota</taxon>
        <taxon>Metazoa</taxon>
        <taxon>Chordata</taxon>
        <taxon>Craniata</taxon>
        <taxon>Vertebrata</taxon>
        <taxon>Euteleostomi</taxon>
        <taxon>Actinopterygii</taxon>
        <taxon>Neopterygii</taxon>
        <taxon>Teleostei</taxon>
        <taxon>Neoteleostei</taxon>
        <taxon>Acanthomorphata</taxon>
        <taxon>Anabantaria</taxon>
        <taxon>Anabantiformes</taxon>
        <taxon>Anabantoidei</taxon>
        <taxon>Anabantidae</taxon>
        <taxon>Anabas</taxon>
    </lineage>
</organism>
<evidence type="ECO:0000256" key="10">
    <source>
        <dbReference type="SAM" id="MobiDB-lite"/>
    </source>
</evidence>
<dbReference type="InterPro" id="IPR004152">
    <property type="entry name" value="GAT_dom"/>
</dbReference>
<dbReference type="PANTHER" id="PTHR45905:SF4">
    <property type="entry name" value="ADP-RIBOSYLATION FACTOR-BINDING PROTEIN GGA1"/>
    <property type="match status" value="1"/>
</dbReference>
<feature type="domain" description="GAT" evidence="13">
    <location>
        <begin position="172"/>
        <end position="299"/>
    </location>
</feature>
<keyword evidence="6" id="KW-0832">Ubl conjugation</keyword>
<dbReference type="InterPro" id="IPR002014">
    <property type="entry name" value="VHS_dom"/>
</dbReference>
<dbReference type="Pfam" id="PF18308">
    <property type="entry name" value="GGA_N-GAT"/>
    <property type="match status" value="1"/>
</dbReference>
<dbReference type="Ensembl" id="ENSATET00000032064.3">
    <property type="protein sequence ID" value="ENSATEP00000031598.2"/>
    <property type="gene ID" value="ENSATEG00000021764.3"/>
</dbReference>
<dbReference type="GO" id="GO:0005802">
    <property type="term" value="C:trans-Golgi network"/>
    <property type="evidence" value="ECO:0007669"/>
    <property type="project" value="InterPro"/>
</dbReference>
<feature type="compositionally biased region" description="Polar residues" evidence="10">
    <location>
        <begin position="10"/>
        <end position="23"/>
    </location>
</feature>
<gene>
    <name evidence="14" type="primary">GGA1</name>
</gene>
<dbReference type="SMART" id="SM00288">
    <property type="entry name" value="VHS"/>
    <property type="match status" value="1"/>
</dbReference>
<evidence type="ECO:0000259" key="12">
    <source>
        <dbReference type="PROSITE" id="PS50180"/>
    </source>
</evidence>
<dbReference type="Pfam" id="PF02883">
    <property type="entry name" value="Alpha_adaptinC2"/>
    <property type="match status" value="1"/>
</dbReference>
<keyword evidence="8" id="KW-0333">Golgi apparatus</keyword>
<evidence type="ECO:0000256" key="9">
    <source>
        <dbReference type="ARBA" id="ARBA00023136"/>
    </source>
</evidence>
<dbReference type="InterPro" id="IPR013041">
    <property type="entry name" value="Clathrin_app_Ig-like_sf"/>
</dbReference>
<evidence type="ECO:0000256" key="3">
    <source>
        <dbReference type="ARBA" id="ARBA00008099"/>
    </source>
</evidence>
<dbReference type="InterPro" id="IPR038425">
    <property type="entry name" value="GAT_sf"/>
</dbReference>
<feature type="domain" description="GAE" evidence="12">
    <location>
        <begin position="491"/>
        <end position="612"/>
    </location>
</feature>
<evidence type="ECO:0000259" key="11">
    <source>
        <dbReference type="PROSITE" id="PS50179"/>
    </source>
</evidence>
<dbReference type="PROSITE" id="PS50179">
    <property type="entry name" value="VHS"/>
    <property type="match status" value="1"/>
</dbReference>
<dbReference type="FunFam" id="2.60.40.1230:FF:000001">
    <property type="entry name" value="ADP-ribosylation factor-binding protein GGA1 isoform 1"/>
    <property type="match status" value="1"/>
</dbReference>
<evidence type="ECO:0000313" key="14">
    <source>
        <dbReference type="Ensembl" id="ENSATEP00000031598.2"/>
    </source>
</evidence>
<dbReference type="PANTHER" id="PTHR45905">
    <property type="entry name" value="GOLGI-LOCALIZED, GAMMA-ADAPTIN EAR CONTAINING, ARF BINDING PROTEIN"/>
    <property type="match status" value="1"/>
</dbReference>
<dbReference type="GO" id="GO:0034394">
    <property type="term" value="P:protein localization to cell surface"/>
    <property type="evidence" value="ECO:0007669"/>
    <property type="project" value="TreeGrafter"/>
</dbReference>
<dbReference type="SMART" id="SM00809">
    <property type="entry name" value="Alpha_adaptinC2"/>
    <property type="match status" value="1"/>
</dbReference>
<dbReference type="AlphaFoldDB" id="A0A3Q1JLN3"/>
<comment type="subcellular location">
    <subcellularLocation>
        <location evidence="2">Early endosome membrane</location>
        <topology evidence="2">Peripheral membrane protein</topology>
    </subcellularLocation>
    <subcellularLocation>
        <location evidence="1">Golgi apparatus</location>
        <location evidence="1">trans-Golgi network membrane</location>
        <topology evidence="1">Peripheral membrane protein</topology>
    </subcellularLocation>
</comment>
<evidence type="ECO:0000256" key="1">
    <source>
        <dbReference type="ARBA" id="ARBA00004150"/>
    </source>
</evidence>
<keyword evidence="7" id="KW-0653">Protein transport</keyword>
<protein>
    <recommendedName>
        <fullName evidence="16">Golgi-associated, gamma adaptin ear containing, ARF binding protein 1</fullName>
    </recommendedName>
</protein>
<dbReference type="CDD" id="cd17009">
    <property type="entry name" value="VHS_GGA1"/>
    <property type="match status" value="1"/>
</dbReference>
<keyword evidence="5" id="KW-0967">Endosome</keyword>
<evidence type="ECO:0000256" key="4">
    <source>
        <dbReference type="ARBA" id="ARBA00022448"/>
    </source>
</evidence>
<dbReference type="Gene3D" id="1.25.40.90">
    <property type="match status" value="1"/>
</dbReference>
<keyword evidence="9" id="KW-0472">Membrane</keyword>
<dbReference type="InterPro" id="IPR027422">
    <property type="entry name" value="GGA1-3"/>
</dbReference>
<dbReference type="PROSITE" id="PS50909">
    <property type="entry name" value="GAT"/>
    <property type="match status" value="1"/>
</dbReference>
<evidence type="ECO:0000256" key="7">
    <source>
        <dbReference type="ARBA" id="ARBA00022927"/>
    </source>
</evidence>
<dbReference type="GO" id="GO:0031267">
    <property type="term" value="F:small GTPase binding"/>
    <property type="evidence" value="ECO:0007669"/>
    <property type="project" value="InterPro"/>
</dbReference>
<name>A0A3Q1JLN3_ANATE</name>
<dbReference type="InterPro" id="IPR008942">
    <property type="entry name" value="ENTH_VHS"/>
</dbReference>
<dbReference type="GeneTree" id="ENSGT00940000156448"/>
<dbReference type="Gene3D" id="1.20.5.170">
    <property type="match status" value="1"/>
</dbReference>
<dbReference type="InterPro" id="IPR008152">
    <property type="entry name" value="Clathrin_a/b/g-adaptin_app_Ig"/>
</dbReference>
<dbReference type="InterPro" id="IPR008153">
    <property type="entry name" value="GAE_dom"/>
</dbReference>
<dbReference type="Proteomes" id="UP000265040">
    <property type="component" value="Chromosome 1"/>
</dbReference>
<dbReference type="Pfam" id="PF00790">
    <property type="entry name" value="VHS"/>
    <property type="match status" value="1"/>
</dbReference>
<dbReference type="SUPFAM" id="SSF48464">
    <property type="entry name" value="ENTH/VHS domain"/>
    <property type="match status" value="1"/>
</dbReference>
<dbReference type="InterPro" id="IPR041198">
    <property type="entry name" value="GGA_N-GAT"/>
</dbReference>
<reference evidence="14" key="3">
    <citation type="submission" date="2025-09" db="UniProtKB">
        <authorList>
            <consortium name="Ensembl"/>
        </authorList>
    </citation>
    <scope>IDENTIFICATION</scope>
</reference>
<keyword evidence="4" id="KW-0813">Transport</keyword>
<evidence type="ECO:0000256" key="8">
    <source>
        <dbReference type="ARBA" id="ARBA00023034"/>
    </source>
</evidence>
<dbReference type="GO" id="GO:0031901">
    <property type="term" value="C:early endosome membrane"/>
    <property type="evidence" value="ECO:0007669"/>
    <property type="project" value="UniProtKB-SubCell"/>
</dbReference>